<dbReference type="AlphaFoldDB" id="A0A9P0KKV5"/>
<dbReference type="OrthoDB" id="8430171at2759"/>
<organism evidence="1 2">
    <name type="scientific">Acanthoscelides obtectus</name>
    <name type="common">Bean weevil</name>
    <name type="synonym">Bruchus obtectus</name>
    <dbReference type="NCBI Taxonomy" id="200917"/>
    <lineage>
        <taxon>Eukaryota</taxon>
        <taxon>Metazoa</taxon>
        <taxon>Ecdysozoa</taxon>
        <taxon>Arthropoda</taxon>
        <taxon>Hexapoda</taxon>
        <taxon>Insecta</taxon>
        <taxon>Pterygota</taxon>
        <taxon>Neoptera</taxon>
        <taxon>Endopterygota</taxon>
        <taxon>Coleoptera</taxon>
        <taxon>Polyphaga</taxon>
        <taxon>Cucujiformia</taxon>
        <taxon>Chrysomeloidea</taxon>
        <taxon>Chrysomelidae</taxon>
        <taxon>Bruchinae</taxon>
        <taxon>Bruchini</taxon>
        <taxon>Acanthoscelides</taxon>
    </lineage>
</organism>
<dbReference type="Proteomes" id="UP001152888">
    <property type="component" value="Unassembled WGS sequence"/>
</dbReference>
<keyword evidence="2" id="KW-1185">Reference proteome</keyword>
<reference evidence="1" key="1">
    <citation type="submission" date="2022-03" db="EMBL/GenBank/DDBJ databases">
        <authorList>
            <person name="Sayadi A."/>
        </authorList>
    </citation>
    <scope>NUCLEOTIDE SEQUENCE</scope>
</reference>
<dbReference type="EMBL" id="CAKOFQ010006833">
    <property type="protein sequence ID" value="CAH1975130.1"/>
    <property type="molecule type" value="Genomic_DNA"/>
</dbReference>
<protein>
    <submittedName>
        <fullName evidence="1">Uncharacterized protein</fullName>
    </submittedName>
</protein>
<accession>A0A9P0KKV5</accession>
<evidence type="ECO:0000313" key="1">
    <source>
        <dbReference type="EMBL" id="CAH1975130.1"/>
    </source>
</evidence>
<evidence type="ECO:0000313" key="2">
    <source>
        <dbReference type="Proteomes" id="UP001152888"/>
    </source>
</evidence>
<comment type="caution">
    <text evidence="1">The sequence shown here is derived from an EMBL/GenBank/DDBJ whole genome shotgun (WGS) entry which is preliminary data.</text>
</comment>
<name>A0A9P0KKV5_ACAOB</name>
<sequence length="66" mass="7378">MMDLSVITLLIAIKTHRYDILVKATKLTSGYDDESQAYRSPTYAMNMGTTLKKCCGVALLHVLKKI</sequence>
<gene>
    <name evidence="1" type="ORF">ACAOBT_LOCUS11462</name>
</gene>
<proteinExistence type="predicted"/>